<evidence type="ECO:0000313" key="2">
    <source>
        <dbReference type="EMBL" id="CAH3116622.1"/>
    </source>
</evidence>
<dbReference type="EMBL" id="CALNXJ010000015">
    <property type="protein sequence ID" value="CAH3116622.1"/>
    <property type="molecule type" value="Genomic_DNA"/>
</dbReference>
<proteinExistence type="predicted"/>
<reference evidence="2 3" key="1">
    <citation type="submission" date="2022-05" db="EMBL/GenBank/DDBJ databases">
        <authorList>
            <consortium name="Genoscope - CEA"/>
            <person name="William W."/>
        </authorList>
    </citation>
    <scope>NUCLEOTIDE SEQUENCE [LARGE SCALE GENOMIC DNA]</scope>
</reference>
<evidence type="ECO:0000256" key="1">
    <source>
        <dbReference type="SAM" id="Coils"/>
    </source>
</evidence>
<keyword evidence="3" id="KW-1185">Reference proteome</keyword>
<name>A0AAU9WK15_9CNID</name>
<keyword evidence="1" id="KW-0175">Coiled coil</keyword>
<evidence type="ECO:0000313" key="3">
    <source>
        <dbReference type="Proteomes" id="UP001159428"/>
    </source>
</evidence>
<gene>
    <name evidence="2" type="ORF">PMEA_00006508</name>
</gene>
<organism evidence="2 3">
    <name type="scientific">Pocillopora meandrina</name>
    <dbReference type="NCBI Taxonomy" id="46732"/>
    <lineage>
        <taxon>Eukaryota</taxon>
        <taxon>Metazoa</taxon>
        <taxon>Cnidaria</taxon>
        <taxon>Anthozoa</taxon>
        <taxon>Hexacorallia</taxon>
        <taxon>Scleractinia</taxon>
        <taxon>Astrocoeniina</taxon>
        <taxon>Pocilloporidae</taxon>
        <taxon>Pocillopora</taxon>
    </lineage>
</organism>
<dbReference type="Proteomes" id="UP001159428">
    <property type="component" value="Unassembled WGS sequence"/>
</dbReference>
<dbReference type="AlphaFoldDB" id="A0AAU9WK15"/>
<comment type="caution">
    <text evidence="2">The sequence shown here is derived from an EMBL/GenBank/DDBJ whole genome shotgun (WGS) entry which is preliminary data.</text>
</comment>
<feature type="coiled-coil region" evidence="1">
    <location>
        <begin position="69"/>
        <end position="96"/>
    </location>
</feature>
<sequence>MYHDCHDDYDYHSAEEELFCPRSAEASRTDNDGLRRGRDDSVESIVLQDHYDNLPRPGSPTRDQRDDYIQQLHEALDKQEQEIKDLDYKLQDLRGEVREYFSGLEQKLSCFEEKVDFVITLVSSWVNHPPNNRGCRGSCSNHVRTDNCLCRGLKEPHRCCGHIGGVCAC</sequence>
<accession>A0AAU9WK15</accession>
<protein>
    <submittedName>
        <fullName evidence="2">Uncharacterized protein</fullName>
    </submittedName>
</protein>